<evidence type="ECO:0000256" key="1">
    <source>
        <dbReference type="SAM" id="MobiDB-lite"/>
    </source>
</evidence>
<name>A0A1Y2IAU6_TRAC3</name>
<dbReference type="Proteomes" id="UP000193067">
    <property type="component" value="Unassembled WGS sequence"/>
</dbReference>
<sequence>MFRWPYGRTSSLPHVYLDHLLPSSCPSGPSLPERSDGHRNLLSSSHRTSARPFIIAVPPSNACATALRHVPSTSTIPLKAQRLQDQQRLSSPCDASPQTATAGMLQRPPCLPIQSCRYPDALPARAFAGLSSSPPSPRQPLRREAPSTAQVHAQLSTAHPRRGTHRCWHWQRFRTRTHRRLPSAVADLEQVLRRPVPTS</sequence>
<keyword evidence="3" id="KW-1185">Reference proteome</keyword>
<accession>A0A1Y2IAU6</accession>
<evidence type="ECO:0000313" key="2">
    <source>
        <dbReference type="EMBL" id="OSC97520.1"/>
    </source>
</evidence>
<feature type="compositionally biased region" description="Polar residues" evidence="1">
    <location>
        <begin position="147"/>
        <end position="157"/>
    </location>
</feature>
<evidence type="ECO:0000313" key="3">
    <source>
        <dbReference type="Proteomes" id="UP000193067"/>
    </source>
</evidence>
<protein>
    <submittedName>
        <fullName evidence="2">Uncharacterized protein</fullName>
    </submittedName>
</protein>
<dbReference type="EMBL" id="KZ084150">
    <property type="protein sequence ID" value="OSC97520.1"/>
    <property type="molecule type" value="Genomic_DNA"/>
</dbReference>
<feature type="region of interest" description="Disordered" evidence="1">
    <location>
        <begin position="127"/>
        <end position="163"/>
    </location>
</feature>
<gene>
    <name evidence="2" type="ORF">PYCCODRAFT_1133715</name>
</gene>
<reference evidence="2 3" key="1">
    <citation type="journal article" date="2015" name="Biotechnol. Biofuels">
        <title>Enhanced degradation of softwood versus hardwood by the white-rot fungus Pycnoporus coccineus.</title>
        <authorList>
            <person name="Couturier M."/>
            <person name="Navarro D."/>
            <person name="Chevret D."/>
            <person name="Henrissat B."/>
            <person name="Piumi F."/>
            <person name="Ruiz-Duenas F.J."/>
            <person name="Martinez A.T."/>
            <person name="Grigoriev I.V."/>
            <person name="Riley R."/>
            <person name="Lipzen A."/>
            <person name="Berrin J.G."/>
            <person name="Master E.R."/>
            <person name="Rosso M.N."/>
        </authorList>
    </citation>
    <scope>NUCLEOTIDE SEQUENCE [LARGE SCALE GENOMIC DNA]</scope>
    <source>
        <strain evidence="2 3">BRFM310</strain>
    </source>
</reference>
<proteinExistence type="predicted"/>
<dbReference type="AlphaFoldDB" id="A0A1Y2IAU6"/>
<organism evidence="2 3">
    <name type="scientific">Trametes coccinea (strain BRFM310)</name>
    <name type="common">Pycnoporus coccineus</name>
    <dbReference type="NCBI Taxonomy" id="1353009"/>
    <lineage>
        <taxon>Eukaryota</taxon>
        <taxon>Fungi</taxon>
        <taxon>Dikarya</taxon>
        <taxon>Basidiomycota</taxon>
        <taxon>Agaricomycotina</taxon>
        <taxon>Agaricomycetes</taxon>
        <taxon>Polyporales</taxon>
        <taxon>Polyporaceae</taxon>
        <taxon>Trametes</taxon>
    </lineage>
</organism>